<gene>
    <name evidence="1" type="ORF">PWYN_17470</name>
</gene>
<reference evidence="1 2" key="2">
    <citation type="submission" date="2014-10" db="EMBL/GenBank/DDBJ databases">
        <title>Comparative genomics of the Paenibacillus odorifer group.</title>
        <authorList>
            <person name="Tsai Y.-C."/>
            <person name="Martin N."/>
            <person name="Korlach J."/>
            <person name="Wiedmann M."/>
        </authorList>
    </citation>
    <scope>NUCLEOTIDE SEQUENCE [LARGE SCALE GENOMIC DNA]</scope>
    <source>
        <strain evidence="1 2">DSM 18334</strain>
    </source>
</reference>
<dbReference type="Gene3D" id="1.10.10.1150">
    <property type="entry name" value="Coenzyme PQQ synthesis protein D (PqqD)"/>
    <property type="match status" value="1"/>
</dbReference>
<dbReference type="AlphaFoldDB" id="A0A098M2G5"/>
<dbReference type="EMBL" id="JQCR01000003">
    <property type="protein sequence ID" value="KGE16519.1"/>
    <property type="molecule type" value="Genomic_DNA"/>
</dbReference>
<evidence type="ECO:0000313" key="1">
    <source>
        <dbReference type="EMBL" id="KGE16519.1"/>
    </source>
</evidence>
<dbReference type="InterPro" id="IPR041881">
    <property type="entry name" value="PqqD_sf"/>
</dbReference>
<protein>
    <submittedName>
        <fullName evidence="1">Uncharacterized protein</fullName>
    </submittedName>
</protein>
<sequence>MEITYKKNLNFRVRMIAKQVLLFGESSAYQLNDTGNLIWNELDSVKTIDEILNSIKSQYEDLSVNYEKDVLEFLDFLLGINAIKISN</sequence>
<accession>A0A098M2G5</accession>
<proteinExistence type="predicted"/>
<reference evidence="1 2" key="1">
    <citation type="submission" date="2014-08" db="EMBL/GenBank/DDBJ databases">
        <authorList>
            <person name="den Bakker H.C."/>
        </authorList>
    </citation>
    <scope>NUCLEOTIDE SEQUENCE [LARGE SCALE GENOMIC DNA]</scope>
    <source>
        <strain evidence="1 2">DSM 18334</strain>
    </source>
</reference>
<dbReference type="Pfam" id="PF05402">
    <property type="entry name" value="PqqD"/>
    <property type="match status" value="1"/>
</dbReference>
<comment type="caution">
    <text evidence="1">The sequence shown here is derived from an EMBL/GenBank/DDBJ whole genome shotgun (WGS) entry which is preliminary data.</text>
</comment>
<dbReference type="Proteomes" id="UP000029734">
    <property type="component" value="Unassembled WGS sequence"/>
</dbReference>
<dbReference type="InterPro" id="IPR008792">
    <property type="entry name" value="PQQD"/>
</dbReference>
<name>A0A098M2G5_9BACL</name>
<dbReference type="RefSeq" id="WP_036654452.1">
    <property type="nucleotide sequence ID" value="NZ_JQCR01000003.1"/>
</dbReference>
<organism evidence="1 2">
    <name type="scientific">Paenibacillus wynnii</name>
    <dbReference type="NCBI Taxonomy" id="268407"/>
    <lineage>
        <taxon>Bacteria</taxon>
        <taxon>Bacillati</taxon>
        <taxon>Bacillota</taxon>
        <taxon>Bacilli</taxon>
        <taxon>Bacillales</taxon>
        <taxon>Paenibacillaceae</taxon>
        <taxon>Paenibacillus</taxon>
    </lineage>
</organism>
<dbReference type="STRING" id="268407.PWYN_17470"/>
<keyword evidence="2" id="KW-1185">Reference proteome</keyword>
<dbReference type="OrthoDB" id="2938764at2"/>
<evidence type="ECO:0000313" key="2">
    <source>
        <dbReference type="Proteomes" id="UP000029734"/>
    </source>
</evidence>